<reference evidence="3" key="1">
    <citation type="submission" date="2016-06" db="UniProtKB">
        <authorList>
            <consortium name="WormBaseParasite"/>
        </authorList>
    </citation>
    <scope>IDENTIFICATION</scope>
</reference>
<proteinExistence type="predicted"/>
<name>A0A183HI41_9BILA</name>
<dbReference type="WBParaSite" id="OFLC_0000715201-mRNA-1">
    <property type="protein sequence ID" value="OFLC_0000715201-mRNA-1"/>
    <property type="gene ID" value="OFLC_0000715201"/>
</dbReference>
<evidence type="ECO:0000313" key="2">
    <source>
        <dbReference type="Proteomes" id="UP000267606"/>
    </source>
</evidence>
<dbReference type="Proteomes" id="UP000267606">
    <property type="component" value="Unassembled WGS sequence"/>
</dbReference>
<gene>
    <name evidence="1" type="ORF">OFLC_LOCUS7153</name>
</gene>
<evidence type="ECO:0000313" key="3">
    <source>
        <dbReference type="WBParaSite" id="OFLC_0000715201-mRNA-1"/>
    </source>
</evidence>
<dbReference type="AlphaFoldDB" id="A0A183HI41"/>
<organism evidence="3">
    <name type="scientific">Onchocerca flexuosa</name>
    <dbReference type="NCBI Taxonomy" id="387005"/>
    <lineage>
        <taxon>Eukaryota</taxon>
        <taxon>Metazoa</taxon>
        <taxon>Ecdysozoa</taxon>
        <taxon>Nematoda</taxon>
        <taxon>Chromadorea</taxon>
        <taxon>Rhabditida</taxon>
        <taxon>Spirurina</taxon>
        <taxon>Spiruromorpha</taxon>
        <taxon>Filarioidea</taxon>
        <taxon>Onchocercidae</taxon>
        <taxon>Onchocerca</taxon>
    </lineage>
</organism>
<accession>A0A183HI41</accession>
<protein>
    <submittedName>
        <fullName evidence="1 3">Uncharacterized protein</fullName>
    </submittedName>
</protein>
<reference evidence="1 2" key="2">
    <citation type="submission" date="2018-11" db="EMBL/GenBank/DDBJ databases">
        <authorList>
            <consortium name="Pathogen Informatics"/>
        </authorList>
    </citation>
    <scope>NUCLEOTIDE SEQUENCE [LARGE SCALE GENOMIC DNA]</scope>
</reference>
<evidence type="ECO:0000313" key="1">
    <source>
        <dbReference type="EMBL" id="VDO49574.1"/>
    </source>
</evidence>
<dbReference type="EMBL" id="UZAJ01007270">
    <property type="protein sequence ID" value="VDO49574.1"/>
    <property type="molecule type" value="Genomic_DNA"/>
</dbReference>
<sequence>MSANGYDGFTSSSEIVEKQKVKAESTSVRSIGKMNFLPAFERETAI</sequence>
<dbReference type="STRING" id="387005.A0A183HI41"/>
<keyword evidence="2" id="KW-1185">Reference proteome</keyword>